<accession>A0AAV5MMD4</accession>
<feature type="compositionally biased region" description="Polar residues" evidence="1">
    <location>
        <begin position="11"/>
        <end position="25"/>
    </location>
</feature>
<proteinExistence type="predicted"/>
<evidence type="ECO:0000313" key="3">
    <source>
        <dbReference type="Proteomes" id="UP001054252"/>
    </source>
</evidence>
<gene>
    <name evidence="2" type="ORF">SLEP1_g57817</name>
</gene>
<reference evidence="2 3" key="1">
    <citation type="journal article" date="2021" name="Commun. Biol.">
        <title>The genome of Shorea leprosula (Dipterocarpaceae) highlights the ecological relevance of drought in aseasonal tropical rainforests.</title>
        <authorList>
            <person name="Ng K.K.S."/>
            <person name="Kobayashi M.J."/>
            <person name="Fawcett J.A."/>
            <person name="Hatakeyama M."/>
            <person name="Paape T."/>
            <person name="Ng C.H."/>
            <person name="Ang C.C."/>
            <person name="Tnah L.H."/>
            <person name="Lee C.T."/>
            <person name="Nishiyama T."/>
            <person name="Sese J."/>
            <person name="O'Brien M.J."/>
            <person name="Copetti D."/>
            <person name="Mohd Noor M.I."/>
            <person name="Ong R.C."/>
            <person name="Putra M."/>
            <person name="Sireger I.Z."/>
            <person name="Indrioko S."/>
            <person name="Kosugi Y."/>
            <person name="Izuno A."/>
            <person name="Isagi Y."/>
            <person name="Lee S.L."/>
            <person name="Shimizu K.K."/>
        </authorList>
    </citation>
    <scope>NUCLEOTIDE SEQUENCE [LARGE SCALE GENOMIC DNA]</scope>
    <source>
        <strain evidence="2">214</strain>
    </source>
</reference>
<evidence type="ECO:0000256" key="1">
    <source>
        <dbReference type="SAM" id="MobiDB-lite"/>
    </source>
</evidence>
<keyword evidence="3" id="KW-1185">Reference proteome</keyword>
<sequence>MAESAPGTPEASASATPGRITTTRLNSKKRFRTMFSPIQKEKMFQFAEKDGWKMQKEKTKTGN</sequence>
<dbReference type="InterPro" id="IPR009057">
    <property type="entry name" value="Homeodomain-like_sf"/>
</dbReference>
<dbReference type="AlphaFoldDB" id="A0AAV5MMD4"/>
<dbReference type="Proteomes" id="UP001054252">
    <property type="component" value="Unassembled WGS sequence"/>
</dbReference>
<name>A0AAV5MMD4_9ROSI</name>
<organism evidence="2 3">
    <name type="scientific">Rubroshorea leprosula</name>
    <dbReference type="NCBI Taxonomy" id="152421"/>
    <lineage>
        <taxon>Eukaryota</taxon>
        <taxon>Viridiplantae</taxon>
        <taxon>Streptophyta</taxon>
        <taxon>Embryophyta</taxon>
        <taxon>Tracheophyta</taxon>
        <taxon>Spermatophyta</taxon>
        <taxon>Magnoliopsida</taxon>
        <taxon>eudicotyledons</taxon>
        <taxon>Gunneridae</taxon>
        <taxon>Pentapetalae</taxon>
        <taxon>rosids</taxon>
        <taxon>malvids</taxon>
        <taxon>Malvales</taxon>
        <taxon>Dipterocarpaceae</taxon>
        <taxon>Rubroshorea</taxon>
    </lineage>
</organism>
<dbReference type="Gene3D" id="1.10.10.60">
    <property type="entry name" value="Homeodomain-like"/>
    <property type="match status" value="1"/>
</dbReference>
<comment type="caution">
    <text evidence="2">The sequence shown here is derived from an EMBL/GenBank/DDBJ whole genome shotgun (WGS) entry which is preliminary data.</text>
</comment>
<protein>
    <submittedName>
        <fullName evidence="2">Uncharacterized protein</fullName>
    </submittedName>
</protein>
<feature type="region of interest" description="Disordered" evidence="1">
    <location>
        <begin position="1"/>
        <end position="27"/>
    </location>
</feature>
<dbReference type="EMBL" id="BPVZ01000444">
    <property type="protein sequence ID" value="GKV51143.1"/>
    <property type="molecule type" value="Genomic_DNA"/>
</dbReference>
<evidence type="ECO:0000313" key="2">
    <source>
        <dbReference type="EMBL" id="GKV51143.1"/>
    </source>
</evidence>
<dbReference type="SUPFAM" id="SSF46689">
    <property type="entry name" value="Homeodomain-like"/>
    <property type="match status" value="1"/>
</dbReference>